<evidence type="ECO:0000313" key="13">
    <source>
        <dbReference type="Proteomes" id="UP000515152"/>
    </source>
</evidence>
<sequence length="677" mass="74473">MLQTIYESESRIPSDWLRKILDAHTMPSSVIGTGMSAELLAAAAAVSSSSGAMGAVGTGSTGGGGSNGSASGASSGSSSSNGSVEEAEMRSWERDPEPEEWEQELQRELLLIQRQQYIQKQLLISEFHKQHQNLLRQHQAQLQEHIKLQQALLTLRQQQEALDEERRQEAEEEREREEKREEEREQELHRREQQHHHQQQHLLNQHRKKERSRESAMASTEVRQKLHDFLLSKSAKEPLSNGTGHPSAHRPAIWYMATQHMSVDQSSPPLGETPPTFKSPLPTGLDGKDDFPLRKTASEPNLKVRSRLKQKVAERRSGPIPRRRDGSVLVTPHKMRALELNDSSTNDSSPGSGPSSPIGYCGADNMTSYRPSAVHIERCLSQTGILKAEGSMALLNLYTSPSLPNLTLSLQSGASPISAATALKERAAEGMSRHSLGAVPPVSLETKVNNSHQALLQHLLLKDQIRQQKILSPGTGSVPVLPLSPLAMKERAAASSRPKLPRHHRPLNRTQSAPLPQSTLAQLVLQQQHQNFVEKQKQYQQQVHLNQILSQSIEHLRHPSAHLQEEDEESGLQEPRAECATLPSGGVIRHLSLSSRSSSSSTSSGTGTGSCRTSMETEPSEIQIAIVKVKEEPSSDTEEQMDEGGRESGGSRGGGEAEVDGCLREVKTEDMSAMTED</sequence>
<keyword evidence="4" id="KW-0678">Repressor</keyword>
<name>A0A6P3W1C0_CLUHA</name>
<feature type="compositionally biased region" description="Basic and acidic residues" evidence="11">
    <location>
        <begin position="286"/>
        <end position="297"/>
    </location>
</feature>
<feature type="compositionally biased region" description="Basic and acidic residues" evidence="11">
    <location>
        <begin position="176"/>
        <end position="191"/>
    </location>
</feature>
<feature type="compositionally biased region" description="Basic and acidic residues" evidence="11">
    <location>
        <begin position="311"/>
        <end position="326"/>
    </location>
</feature>
<evidence type="ECO:0000256" key="1">
    <source>
        <dbReference type="ARBA" id="ARBA00004123"/>
    </source>
</evidence>
<comment type="catalytic activity">
    <reaction evidence="10">
        <text>N(6)-acetyl-L-lysyl-[histone] + H2O = L-lysyl-[histone] + acetate</text>
        <dbReference type="Rhea" id="RHEA:58196"/>
        <dbReference type="Rhea" id="RHEA-COMP:9845"/>
        <dbReference type="Rhea" id="RHEA-COMP:11338"/>
        <dbReference type="ChEBI" id="CHEBI:15377"/>
        <dbReference type="ChEBI" id="CHEBI:29969"/>
        <dbReference type="ChEBI" id="CHEBI:30089"/>
        <dbReference type="ChEBI" id="CHEBI:61930"/>
        <dbReference type="EC" id="3.5.1.98"/>
    </reaction>
</comment>
<evidence type="ECO:0000256" key="10">
    <source>
        <dbReference type="ARBA" id="ARBA00048287"/>
    </source>
</evidence>
<dbReference type="Proteomes" id="UP000515152">
    <property type="component" value="Chromosome 19"/>
</dbReference>
<dbReference type="GO" id="GO:0141221">
    <property type="term" value="F:histone deacetylase activity, hydrolytic mechanism"/>
    <property type="evidence" value="ECO:0007669"/>
    <property type="project" value="UniProtKB-EC"/>
</dbReference>
<evidence type="ECO:0000256" key="2">
    <source>
        <dbReference type="ARBA" id="ARBA00007738"/>
    </source>
</evidence>
<evidence type="ECO:0000256" key="6">
    <source>
        <dbReference type="ARBA" id="ARBA00022853"/>
    </source>
</evidence>
<dbReference type="GeneID" id="105903720"/>
<feature type="region of interest" description="Disordered" evidence="11">
    <location>
        <begin position="491"/>
        <end position="513"/>
    </location>
</feature>
<keyword evidence="8" id="KW-0804">Transcription</keyword>
<evidence type="ECO:0000313" key="14">
    <source>
        <dbReference type="RefSeq" id="XP_012686956.1"/>
    </source>
</evidence>
<keyword evidence="6" id="KW-0156">Chromatin regulator</keyword>
<dbReference type="EC" id="3.5.1.98" evidence="3"/>
<feature type="compositionally biased region" description="Basic and acidic residues" evidence="11">
    <location>
        <begin position="661"/>
        <end position="670"/>
    </location>
</feature>
<evidence type="ECO:0000256" key="5">
    <source>
        <dbReference type="ARBA" id="ARBA00022801"/>
    </source>
</evidence>
<feature type="compositionally biased region" description="Low complexity" evidence="11">
    <location>
        <begin position="68"/>
        <end position="84"/>
    </location>
</feature>
<dbReference type="OrthoDB" id="5232919at2759"/>
<dbReference type="GO" id="GO:0005634">
    <property type="term" value="C:nucleus"/>
    <property type="evidence" value="ECO:0007669"/>
    <property type="project" value="UniProtKB-SubCell"/>
</dbReference>
<feature type="compositionally biased region" description="Basic residues" evidence="11">
    <location>
        <begin position="192"/>
        <end position="210"/>
    </location>
</feature>
<dbReference type="PANTHER" id="PTHR45364">
    <property type="entry name" value="HISTONE DEACETYLASE 9-RELATED"/>
    <property type="match status" value="1"/>
</dbReference>
<evidence type="ECO:0000259" key="12">
    <source>
        <dbReference type="Pfam" id="PF12203"/>
    </source>
</evidence>
<gene>
    <name evidence="14" type="primary">LOC105903720</name>
</gene>
<feature type="region of interest" description="Disordered" evidence="11">
    <location>
        <begin position="263"/>
        <end position="358"/>
    </location>
</feature>
<feature type="region of interest" description="Disordered" evidence="11">
    <location>
        <begin position="163"/>
        <end position="222"/>
    </location>
</feature>
<evidence type="ECO:0000256" key="11">
    <source>
        <dbReference type="SAM" id="MobiDB-lite"/>
    </source>
</evidence>
<accession>A0A6P3W1C0</accession>
<dbReference type="PANTHER" id="PTHR45364:SF11">
    <property type="entry name" value="HISTONE DEACETYLASE 9"/>
    <property type="match status" value="1"/>
</dbReference>
<evidence type="ECO:0000256" key="4">
    <source>
        <dbReference type="ARBA" id="ARBA00022491"/>
    </source>
</evidence>
<keyword evidence="5" id="KW-0378">Hydrolase</keyword>
<dbReference type="Pfam" id="PF12203">
    <property type="entry name" value="HDAC4_Gln"/>
    <property type="match status" value="1"/>
</dbReference>
<evidence type="ECO:0000256" key="9">
    <source>
        <dbReference type="ARBA" id="ARBA00023242"/>
    </source>
</evidence>
<keyword evidence="9" id="KW-0539">Nucleus</keyword>
<protein>
    <recommendedName>
        <fullName evidence="3">histone deacetylase</fullName>
        <ecNumber evidence="3">3.5.1.98</ecNumber>
    </recommendedName>
</protein>
<dbReference type="CDD" id="cd10163">
    <property type="entry name" value="ClassIIa_HDAC9_Gln-rich-N"/>
    <property type="match status" value="1"/>
</dbReference>
<evidence type="ECO:0000256" key="3">
    <source>
        <dbReference type="ARBA" id="ARBA00012111"/>
    </source>
</evidence>
<evidence type="ECO:0000256" key="8">
    <source>
        <dbReference type="ARBA" id="ARBA00023163"/>
    </source>
</evidence>
<comment type="subcellular location">
    <subcellularLocation>
        <location evidence="1">Nucleus</location>
    </subcellularLocation>
</comment>
<dbReference type="InterPro" id="IPR024643">
    <property type="entry name" value="Hist_deacetylase_Gln_rich_N"/>
</dbReference>
<comment type="similarity">
    <text evidence="2">Belongs to the histone deacetylase family. HD type 2 subfamily.</text>
</comment>
<feature type="compositionally biased region" description="Low complexity" evidence="11">
    <location>
        <begin position="341"/>
        <end position="356"/>
    </location>
</feature>
<reference evidence="14" key="1">
    <citation type="submission" date="2025-08" db="UniProtKB">
        <authorList>
            <consortium name="RefSeq"/>
        </authorList>
    </citation>
    <scope>IDENTIFICATION</scope>
</reference>
<proteinExistence type="inferred from homology"/>
<feature type="domain" description="Histone deacetylase glutamine rich N-terminal" evidence="12">
    <location>
        <begin position="97"/>
        <end position="193"/>
    </location>
</feature>
<dbReference type="RefSeq" id="XP_012686956.1">
    <property type="nucleotide sequence ID" value="XM_012831502.3"/>
</dbReference>
<dbReference type="KEGG" id="char:105903720"/>
<feature type="compositionally biased region" description="Gly residues" evidence="11">
    <location>
        <begin position="58"/>
        <end position="67"/>
    </location>
</feature>
<evidence type="ECO:0000256" key="7">
    <source>
        <dbReference type="ARBA" id="ARBA00023015"/>
    </source>
</evidence>
<feature type="compositionally biased region" description="Gly residues" evidence="11">
    <location>
        <begin position="647"/>
        <end position="656"/>
    </location>
</feature>
<feature type="region of interest" description="Disordered" evidence="11">
    <location>
        <begin position="593"/>
        <end position="677"/>
    </location>
</feature>
<organism evidence="13 14">
    <name type="scientific">Clupea harengus</name>
    <name type="common">Atlantic herring</name>
    <dbReference type="NCBI Taxonomy" id="7950"/>
    <lineage>
        <taxon>Eukaryota</taxon>
        <taxon>Metazoa</taxon>
        <taxon>Chordata</taxon>
        <taxon>Craniata</taxon>
        <taxon>Vertebrata</taxon>
        <taxon>Euteleostomi</taxon>
        <taxon>Actinopterygii</taxon>
        <taxon>Neopterygii</taxon>
        <taxon>Teleostei</taxon>
        <taxon>Clupei</taxon>
        <taxon>Clupeiformes</taxon>
        <taxon>Clupeoidei</taxon>
        <taxon>Clupeidae</taxon>
        <taxon>Clupea</taxon>
    </lineage>
</organism>
<keyword evidence="13" id="KW-1185">Reference proteome</keyword>
<keyword evidence="7" id="KW-0805">Transcription regulation</keyword>
<feature type="compositionally biased region" description="Low complexity" evidence="11">
    <location>
        <begin position="593"/>
        <end position="614"/>
    </location>
</feature>
<dbReference type="AlphaFoldDB" id="A0A6P3W1C0"/>
<dbReference type="Gene3D" id="6.10.250.1550">
    <property type="match status" value="1"/>
</dbReference>
<feature type="region of interest" description="Disordered" evidence="11">
    <location>
        <begin position="58"/>
        <end position="100"/>
    </location>
</feature>